<dbReference type="PANTHER" id="PTHR41791:SF1">
    <property type="entry name" value="SSL7039 PROTEIN"/>
    <property type="match status" value="1"/>
</dbReference>
<dbReference type="PANTHER" id="PTHR41791">
    <property type="entry name" value="SSL7039 PROTEIN"/>
    <property type="match status" value="1"/>
</dbReference>
<reference evidence="1 2" key="1">
    <citation type="journal article" date="2016" name="Nat. Commun.">
        <title>Thousands of microbial genomes shed light on interconnected biogeochemical processes in an aquifer system.</title>
        <authorList>
            <person name="Anantharaman K."/>
            <person name="Brown C.T."/>
            <person name="Hug L.A."/>
            <person name="Sharon I."/>
            <person name="Castelle C.J."/>
            <person name="Probst A.J."/>
            <person name="Thomas B.C."/>
            <person name="Singh A."/>
            <person name="Wilkins M.J."/>
            <person name="Karaoz U."/>
            <person name="Brodie E.L."/>
            <person name="Williams K.H."/>
            <person name="Hubbard S.S."/>
            <person name="Banfield J.F."/>
        </authorList>
    </citation>
    <scope>NUCLEOTIDE SEQUENCE [LARGE SCALE GENOMIC DNA]</scope>
</reference>
<dbReference type="EMBL" id="MHKO01000031">
    <property type="protein sequence ID" value="OGY92026.1"/>
    <property type="molecule type" value="Genomic_DNA"/>
</dbReference>
<dbReference type="NCBIfam" id="TIGR02683">
    <property type="entry name" value="upstrm_HI1419"/>
    <property type="match status" value="1"/>
</dbReference>
<dbReference type="Proteomes" id="UP000178109">
    <property type="component" value="Unassembled WGS sequence"/>
</dbReference>
<dbReference type="STRING" id="1798553.A3H70_02020"/>
<comment type="caution">
    <text evidence="1">The sequence shown here is derived from an EMBL/GenBank/DDBJ whole genome shotgun (WGS) entry which is preliminary data.</text>
</comment>
<evidence type="ECO:0000313" key="1">
    <source>
        <dbReference type="EMBL" id="OGY92026.1"/>
    </source>
</evidence>
<sequence length="107" mass="12580">MEVKIYQNSNGDEPFITWLESLRDETTRLRIRKRLRRIEQNNLGDAVSAGEGIYELRMHFGPGYRVYFGYSGPEEILLLVGGDKSSQVHDIQKAKHFWQDYKRSMEL</sequence>
<proteinExistence type="predicted"/>
<gene>
    <name evidence="1" type="ORF">A3H70_02020</name>
</gene>
<evidence type="ECO:0000313" key="2">
    <source>
        <dbReference type="Proteomes" id="UP000178109"/>
    </source>
</evidence>
<protein>
    <submittedName>
        <fullName evidence="1">Addiction module killer protein</fullName>
    </submittedName>
</protein>
<name>A0A1G2BT08_9BACT</name>
<organism evidence="1 2">
    <name type="scientific">Candidatus Komeilibacteria bacterium RIFCSPLOWO2_02_FULL_48_11</name>
    <dbReference type="NCBI Taxonomy" id="1798553"/>
    <lineage>
        <taxon>Bacteria</taxon>
        <taxon>Candidatus Komeiliibacteriota</taxon>
    </lineage>
</organism>
<accession>A0A1G2BT08</accession>
<dbReference type="PIRSF" id="PIRSF028744">
    <property type="entry name" value="Addict_mod_HI1419"/>
    <property type="match status" value="1"/>
</dbReference>
<dbReference type="InterPro" id="IPR014056">
    <property type="entry name" value="TypeIITA-like_toxin_pred"/>
</dbReference>
<dbReference type="AlphaFoldDB" id="A0A1G2BT08"/>